<dbReference type="GO" id="GO:0016301">
    <property type="term" value="F:kinase activity"/>
    <property type="evidence" value="ECO:0007669"/>
    <property type="project" value="UniProtKB-KW"/>
</dbReference>
<reference evidence="1" key="1">
    <citation type="submission" date="2018-02" db="EMBL/GenBank/DDBJ databases">
        <title>Rhizophora mucronata_Transcriptome.</title>
        <authorList>
            <person name="Meera S.P."/>
            <person name="Sreeshan A."/>
            <person name="Augustine A."/>
        </authorList>
    </citation>
    <scope>NUCLEOTIDE SEQUENCE</scope>
    <source>
        <tissue evidence="1">Leaf</tissue>
    </source>
</reference>
<keyword evidence="1" id="KW-0418">Kinase</keyword>
<dbReference type="EMBL" id="GGEC01018210">
    <property type="protein sequence ID" value="MBW98693.1"/>
    <property type="molecule type" value="Transcribed_RNA"/>
</dbReference>
<dbReference type="AlphaFoldDB" id="A0A2P2JYZ1"/>
<protein>
    <submittedName>
        <fullName evidence="1">Casein kinase</fullName>
    </submittedName>
</protein>
<sequence>MLSSASTPDHFMLGIPLPPRRILYNFASYSSCGCFVLPLSIFTATISNVSICVARKISPNDPLPILRPSLYLPPTTLSMQLSCLFLFPLN</sequence>
<proteinExistence type="predicted"/>
<accession>A0A2P2JYZ1</accession>
<organism evidence="1">
    <name type="scientific">Rhizophora mucronata</name>
    <name type="common">Asiatic mangrove</name>
    <dbReference type="NCBI Taxonomy" id="61149"/>
    <lineage>
        <taxon>Eukaryota</taxon>
        <taxon>Viridiplantae</taxon>
        <taxon>Streptophyta</taxon>
        <taxon>Embryophyta</taxon>
        <taxon>Tracheophyta</taxon>
        <taxon>Spermatophyta</taxon>
        <taxon>Magnoliopsida</taxon>
        <taxon>eudicotyledons</taxon>
        <taxon>Gunneridae</taxon>
        <taxon>Pentapetalae</taxon>
        <taxon>rosids</taxon>
        <taxon>fabids</taxon>
        <taxon>Malpighiales</taxon>
        <taxon>Rhizophoraceae</taxon>
        <taxon>Rhizophora</taxon>
    </lineage>
</organism>
<keyword evidence="1" id="KW-0808">Transferase</keyword>
<name>A0A2P2JYZ1_RHIMU</name>
<evidence type="ECO:0000313" key="1">
    <source>
        <dbReference type="EMBL" id="MBW98693.1"/>
    </source>
</evidence>